<dbReference type="RefSeq" id="WP_041067382.1">
    <property type="nucleotide sequence ID" value="NZ_JXAL01000033.1"/>
</dbReference>
<dbReference type="EMBL" id="JXAL01000033">
    <property type="protein sequence ID" value="KIL34370.1"/>
    <property type="molecule type" value="Genomic_DNA"/>
</dbReference>
<evidence type="ECO:0000259" key="6">
    <source>
        <dbReference type="Pfam" id="PF02826"/>
    </source>
</evidence>
<gene>
    <name evidence="7" type="ORF">SD71_20290</name>
</gene>
<evidence type="ECO:0000256" key="4">
    <source>
        <dbReference type="RuleBase" id="RU003719"/>
    </source>
</evidence>
<evidence type="ECO:0000313" key="8">
    <source>
        <dbReference type="Proteomes" id="UP000054526"/>
    </source>
</evidence>
<evidence type="ECO:0000256" key="1">
    <source>
        <dbReference type="ARBA" id="ARBA00005854"/>
    </source>
</evidence>
<dbReference type="InterPro" id="IPR006139">
    <property type="entry name" value="D-isomer_2_OHA_DH_cat_dom"/>
</dbReference>
<dbReference type="InterPro" id="IPR050418">
    <property type="entry name" value="D-iso_2-hydroxyacid_DH_PdxB"/>
</dbReference>
<dbReference type="PANTHER" id="PTHR43761">
    <property type="entry name" value="D-ISOMER SPECIFIC 2-HYDROXYACID DEHYDROGENASE FAMILY PROTEIN (AFU_ORTHOLOGUE AFUA_1G13630)"/>
    <property type="match status" value="1"/>
</dbReference>
<organism evidence="7 8">
    <name type="scientific">Cohnella kolymensis</name>
    <dbReference type="NCBI Taxonomy" id="1590652"/>
    <lineage>
        <taxon>Bacteria</taxon>
        <taxon>Bacillati</taxon>
        <taxon>Bacillota</taxon>
        <taxon>Bacilli</taxon>
        <taxon>Bacillales</taxon>
        <taxon>Paenibacillaceae</taxon>
        <taxon>Cohnella</taxon>
    </lineage>
</organism>
<feature type="domain" description="D-isomer specific 2-hydroxyacid dehydrogenase NAD-binding" evidence="6">
    <location>
        <begin position="114"/>
        <end position="288"/>
    </location>
</feature>
<dbReference type="SUPFAM" id="SSF51735">
    <property type="entry name" value="NAD(P)-binding Rossmann-fold domains"/>
    <property type="match status" value="1"/>
</dbReference>
<dbReference type="SUPFAM" id="SSF52283">
    <property type="entry name" value="Formate/glycerate dehydrogenase catalytic domain-like"/>
    <property type="match status" value="1"/>
</dbReference>
<feature type="domain" description="D-isomer specific 2-hydroxyacid dehydrogenase catalytic" evidence="5">
    <location>
        <begin position="32"/>
        <end position="320"/>
    </location>
</feature>
<dbReference type="InterPro" id="IPR029752">
    <property type="entry name" value="D-isomer_DH_CS1"/>
</dbReference>
<keyword evidence="3" id="KW-0520">NAD</keyword>
<dbReference type="PROSITE" id="PS00671">
    <property type="entry name" value="D_2_HYDROXYACID_DH_3"/>
    <property type="match status" value="1"/>
</dbReference>
<dbReference type="InterPro" id="IPR029753">
    <property type="entry name" value="D-isomer_DH_CS"/>
</dbReference>
<dbReference type="Pfam" id="PF02826">
    <property type="entry name" value="2-Hacid_dh_C"/>
    <property type="match status" value="1"/>
</dbReference>
<dbReference type="PROSITE" id="PS00670">
    <property type="entry name" value="D_2_HYDROXYACID_DH_2"/>
    <property type="match status" value="1"/>
</dbReference>
<evidence type="ECO:0000256" key="3">
    <source>
        <dbReference type="ARBA" id="ARBA00023027"/>
    </source>
</evidence>
<name>A0ABR5A052_9BACL</name>
<dbReference type="InterPro" id="IPR006140">
    <property type="entry name" value="D-isomer_DH_NAD-bd"/>
</dbReference>
<evidence type="ECO:0000259" key="5">
    <source>
        <dbReference type="Pfam" id="PF00389"/>
    </source>
</evidence>
<dbReference type="PANTHER" id="PTHR43761:SF1">
    <property type="entry name" value="D-ISOMER SPECIFIC 2-HYDROXYACID DEHYDROGENASE CATALYTIC DOMAIN-CONTAINING PROTEIN-RELATED"/>
    <property type="match status" value="1"/>
</dbReference>
<evidence type="ECO:0000256" key="2">
    <source>
        <dbReference type="ARBA" id="ARBA00023002"/>
    </source>
</evidence>
<accession>A0ABR5A052</accession>
<keyword evidence="8" id="KW-1185">Reference proteome</keyword>
<dbReference type="Pfam" id="PF00389">
    <property type="entry name" value="2-Hacid_dh"/>
    <property type="match status" value="1"/>
</dbReference>
<dbReference type="InterPro" id="IPR036291">
    <property type="entry name" value="NAD(P)-bd_dom_sf"/>
</dbReference>
<protein>
    <recommendedName>
        <fullName evidence="9">2-hydroxyacid dehydrogenase</fullName>
    </recommendedName>
</protein>
<reference evidence="7 8" key="1">
    <citation type="submission" date="2014-12" db="EMBL/GenBank/DDBJ databases">
        <title>Draft genome sequence of Cohnella kolymensis strain B-2846.</title>
        <authorList>
            <person name="Karlyshev A.V."/>
            <person name="Kudryashova E.B."/>
        </authorList>
    </citation>
    <scope>NUCLEOTIDE SEQUENCE [LARGE SCALE GENOMIC DNA]</scope>
    <source>
        <strain evidence="7 8">VKM B-2846</strain>
    </source>
</reference>
<proteinExistence type="inferred from homology"/>
<comment type="similarity">
    <text evidence="1 4">Belongs to the D-isomer specific 2-hydroxyacid dehydrogenase family.</text>
</comment>
<dbReference type="PROSITE" id="PS00065">
    <property type="entry name" value="D_2_HYDROXYACID_DH_1"/>
    <property type="match status" value="1"/>
</dbReference>
<sequence length="324" mass="35599">MAETSIMRVVIVNAFYPHYEMEKEILAPFHSTVEHVHVSGDLVLLLDAVRSADAVMVRETPITAQTIGAMEKCKVIVRYGVGVDNIDLIAARAKGIYVANVPDYGSDEVAEHALALLMAVSRRIVSRDHAVRGGSWNIGPREPMYSLKGRTVGIIGFGRIGQAFHQKVSGLGFGKTLVYDPSAKHPVPEVEYVTLEQLCAESDVISLHLPLTTESYHLLDRSKLTLMKPNAILVNTARGGLVDEEALAQVLQDRKILGAGLDVFEMEPPNLNQPLFQQHNVIATDHTGWYSEESLRDLQGKAALEIAKVFSGSPPGAWVNRWED</sequence>
<dbReference type="InterPro" id="IPR043322">
    <property type="entry name" value="CtBP"/>
</dbReference>
<comment type="caution">
    <text evidence="7">The sequence shown here is derived from an EMBL/GenBank/DDBJ whole genome shotgun (WGS) entry which is preliminary data.</text>
</comment>
<evidence type="ECO:0008006" key="9">
    <source>
        <dbReference type="Google" id="ProtNLM"/>
    </source>
</evidence>
<evidence type="ECO:0000313" key="7">
    <source>
        <dbReference type="EMBL" id="KIL34370.1"/>
    </source>
</evidence>
<dbReference type="Proteomes" id="UP000054526">
    <property type="component" value="Unassembled WGS sequence"/>
</dbReference>
<keyword evidence="2 4" id="KW-0560">Oxidoreductase</keyword>
<dbReference type="Gene3D" id="3.40.50.720">
    <property type="entry name" value="NAD(P)-binding Rossmann-like Domain"/>
    <property type="match status" value="2"/>
</dbReference>
<dbReference type="CDD" id="cd05299">
    <property type="entry name" value="CtBP_dh"/>
    <property type="match status" value="1"/>
</dbReference>